<dbReference type="Proteomes" id="UP000502179">
    <property type="component" value="Chromosome"/>
</dbReference>
<gene>
    <name evidence="1" type="ORF">G4V39_10145</name>
</gene>
<accession>A0A6G7PY75</accession>
<evidence type="ECO:0000313" key="2">
    <source>
        <dbReference type="Proteomes" id="UP000502179"/>
    </source>
</evidence>
<name>A0A6G7PY75_9BACT</name>
<dbReference type="Gene3D" id="2.40.10.220">
    <property type="entry name" value="predicted glycosyltransferase like domains"/>
    <property type="match status" value="1"/>
</dbReference>
<dbReference type="EMBL" id="CP048877">
    <property type="protein sequence ID" value="QIJ72612.1"/>
    <property type="molecule type" value="Genomic_DNA"/>
</dbReference>
<dbReference type="InterPro" id="IPR009875">
    <property type="entry name" value="PilZ_domain"/>
</dbReference>
<dbReference type="Pfam" id="PF07238">
    <property type="entry name" value="PilZ"/>
    <property type="match status" value="1"/>
</dbReference>
<protein>
    <submittedName>
        <fullName evidence="1">PilZ domain-containing protein</fullName>
    </submittedName>
</protein>
<keyword evidence="2" id="KW-1185">Reference proteome</keyword>
<organism evidence="1 2">
    <name type="scientific">Thermosulfuriphilus ammonigenes</name>
    <dbReference type="NCBI Taxonomy" id="1936021"/>
    <lineage>
        <taxon>Bacteria</taxon>
        <taxon>Pseudomonadati</taxon>
        <taxon>Thermodesulfobacteriota</taxon>
        <taxon>Thermodesulfobacteria</taxon>
        <taxon>Thermodesulfobacteriales</taxon>
        <taxon>Thermodesulfobacteriaceae</taxon>
        <taxon>Thermosulfuriphilus</taxon>
    </lineage>
</organism>
<dbReference type="AlphaFoldDB" id="A0A6G7PY75"/>
<evidence type="ECO:0000313" key="1">
    <source>
        <dbReference type="EMBL" id="QIJ72612.1"/>
    </source>
</evidence>
<dbReference type="RefSeq" id="WP_166032828.1">
    <property type="nucleotide sequence ID" value="NZ_CP048877.1"/>
</dbReference>
<dbReference type="GO" id="GO:0035438">
    <property type="term" value="F:cyclic-di-GMP binding"/>
    <property type="evidence" value="ECO:0007669"/>
    <property type="project" value="InterPro"/>
</dbReference>
<reference evidence="1 2" key="1">
    <citation type="submission" date="2020-02" db="EMBL/GenBank/DDBJ databases">
        <title>Genome analysis of Thermosulfuriphilus ammonigenes ST65T, an anaerobic thermophilic chemolithoautotrophic bacterium isolated from a deep-sea hydrothermal vent.</title>
        <authorList>
            <person name="Slobodkina G."/>
            <person name="Allioux M."/>
            <person name="Merkel A."/>
            <person name="Alain K."/>
            <person name="Jebbar M."/>
            <person name="Slobodkin A."/>
        </authorList>
    </citation>
    <scope>NUCLEOTIDE SEQUENCE [LARGE SCALE GENOMIC DNA]</scope>
    <source>
        <strain evidence="1 2">ST65</strain>
    </source>
</reference>
<dbReference type="KEGG" id="tav:G4V39_10145"/>
<sequence length="119" mass="13525">MKDRRRFSRVPFKTEVEVLFERRRLAAKNLKDISLKGLYVVAPERPPVGEICQVKVKLTGAEPPVELIFTGEVVRHGPDGFAIVVTETDLESFAHLRKLLSYNLADPEKIEAELGRLIR</sequence>
<proteinExistence type="predicted"/>
<dbReference type="SUPFAM" id="SSF141371">
    <property type="entry name" value="PilZ domain-like"/>
    <property type="match status" value="1"/>
</dbReference>